<feature type="signal peptide" evidence="2">
    <location>
        <begin position="1"/>
        <end position="30"/>
    </location>
</feature>
<sequence length="95" mass="11276">MKRRMKLRQLLKGKLRLLAIAKLMFAKVWSRRPPRYRVGYEKTIYPHLAPFHRLLSQLDDNSCYITQFGRKGQTYQNPSNRYTGDRDGSYHGSND</sequence>
<evidence type="ECO:0000313" key="4">
    <source>
        <dbReference type="Proteomes" id="UP000024404"/>
    </source>
</evidence>
<evidence type="ECO:0000256" key="2">
    <source>
        <dbReference type="SAM" id="SignalP"/>
    </source>
</evidence>
<dbReference type="EMBL" id="CMVM020000172">
    <property type="status" value="NOT_ANNOTATED_CDS"/>
    <property type="molecule type" value="Genomic_DNA"/>
</dbReference>
<accession>A0A8R1TX67</accession>
<dbReference type="EnsemblMetazoa" id="OVOC6380.1">
    <property type="protein sequence ID" value="OVOC6380.1"/>
    <property type="gene ID" value="WBGene00243189"/>
</dbReference>
<dbReference type="AlphaFoldDB" id="A0A8R1TX67"/>
<organism evidence="3 4">
    <name type="scientific">Onchocerca volvulus</name>
    <dbReference type="NCBI Taxonomy" id="6282"/>
    <lineage>
        <taxon>Eukaryota</taxon>
        <taxon>Metazoa</taxon>
        <taxon>Ecdysozoa</taxon>
        <taxon>Nematoda</taxon>
        <taxon>Chromadorea</taxon>
        <taxon>Rhabditida</taxon>
        <taxon>Spirurina</taxon>
        <taxon>Spiruromorpha</taxon>
        <taxon>Filarioidea</taxon>
        <taxon>Onchocercidae</taxon>
        <taxon>Onchocerca</taxon>
    </lineage>
</organism>
<feature type="chain" id="PRO_5035919023" evidence="2">
    <location>
        <begin position="31"/>
        <end position="95"/>
    </location>
</feature>
<evidence type="ECO:0000256" key="1">
    <source>
        <dbReference type="SAM" id="MobiDB-lite"/>
    </source>
</evidence>
<feature type="compositionally biased region" description="Basic and acidic residues" evidence="1">
    <location>
        <begin position="83"/>
        <end position="95"/>
    </location>
</feature>
<evidence type="ECO:0000313" key="3">
    <source>
        <dbReference type="EnsemblMetazoa" id="OVOC6380.1"/>
    </source>
</evidence>
<proteinExistence type="predicted"/>
<feature type="region of interest" description="Disordered" evidence="1">
    <location>
        <begin position="70"/>
        <end position="95"/>
    </location>
</feature>
<feature type="compositionally biased region" description="Polar residues" evidence="1">
    <location>
        <begin position="73"/>
        <end position="82"/>
    </location>
</feature>
<reference evidence="4" key="1">
    <citation type="submission" date="2013-10" db="EMBL/GenBank/DDBJ databases">
        <title>Genome sequencing of Onchocerca volvulus.</title>
        <authorList>
            <person name="Cotton J."/>
            <person name="Tsai J."/>
            <person name="Stanley E."/>
            <person name="Tracey A."/>
            <person name="Holroyd N."/>
            <person name="Lustigman S."/>
            <person name="Berriman M."/>
        </authorList>
    </citation>
    <scope>NUCLEOTIDE SEQUENCE</scope>
</reference>
<name>A0A8R1TX67_ONCVO</name>
<dbReference type="Proteomes" id="UP000024404">
    <property type="component" value="Unassembled WGS sequence"/>
</dbReference>
<keyword evidence="4" id="KW-1185">Reference proteome</keyword>
<reference evidence="3" key="2">
    <citation type="submission" date="2022-06" db="UniProtKB">
        <authorList>
            <consortium name="EnsemblMetazoa"/>
        </authorList>
    </citation>
    <scope>IDENTIFICATION</scope>
</reference>
<protein>
    <submittedName>
        <fullName evidence="3">Uncharacterized protein</fullName>
    </submittedName>
</protein>
<keyword evidence="2" id="KW-0732">Signal</keyword>